<gene>
    <name evidence="2" type="ORF">E6H05_00960</name>
</gene>
<evidence type="ECO:0000313" key="2">
    <source>
        <dbReference type="EMBL" id="TMI77234.1"/>
    </source>
</evidence>
<evidence type="ECO:0000256" key="1">
    <source>
        <dbReference type="SAM" id="MobiDB-lite"/>
    </source>
</evidence>
<evidence type="ECO:0000313" key="3">
    <source>
        <dbReference type="Proteomes" id="UP000318834"/>
    </source>
</evidence>
<dbReference type="PROSITE" id="PS51257">
    <property type="entry name" value="PROKAR_LIPOPROTEIN"/>
    <property type="match status" value="1"/>
</dbReference>
<dbReference type="AlphaFoldDB" id="A0A537J0Z7"/>
<reference evidence="2 3" key="1">
    <citation type="journal article" date="2019" name="Nat. Microbiol.">
        <title>Mediterranean grassland soil C-N compound turnover is dependent on rainfall and depth, and is mediated by genomically divergent microorganisms.</title>
        <authorList>
            <person name="Diamond S."/>
            <person name="Andeer P.F."/>
            <person name="Li Z."/>
            <person name="Crits-Christoph A."/>
            <person name="Burstein D."/>
            <person name="Anantharaman K."/>
            <person name="Lane K.R."/>
            <person name="Thomas B.C."/>
            <person name="Pan C."/>
            <person name="Northen T.R."/>
            <person name="Banfield J.F."/>
        </authorList>
    </citation>
    <scope>NUCLEOTIDE SEQUENCE [LARGE SCALE GENOMIC DNA]</scope>
    <source>
        <strain evidence="2">NP_8</strain>
    </source>
</reference>
<dbReference type="EMBL" id="VBAP01000005">
    <property type="protein sequence ID" value="TMI77234.1"/>
    <property type="molecule type" value="Genomic_DNA"/>
</dbReference>
<name>A0A537J0Z7_9BACT</name>
<dbReference type="Proteomes" id="UP000318834">
    <property type="component" value="Unassembled WGS sequence"/>
</dbReference>
<comment type="caution">
    <text evidence="2">The sequence shown here is derived from an EMBL/GenBank/DDBJ whole genome shotgun (WGS) entry which is preliminary data.</text>
</comment>
<proteinExistence type="predicted"/>
<organism evidence="2 3">
    <name type="scientific">Candidatus Segetimicrobium genomatis</name>
    <dbReference type="NCBI Taxonomy" id="2569760"/>
    <lineage>
        <taxon>Bacteria</taxon>
        <taxon>Bacillati</taxon>
        <taxon>Candidatus Sysuimicrobiota</taxon>
        <taxon>Candidatus Sysuimicrobiia</taxon>
        <taxon>Candidatus Sysuimicrobiales</taxon>
        <taxon>Candidatus Segetimicrobiaceae</taxon>
        <taxon>Candidatus Segetimicrobium</taxon>
    </lineage>
</organism>
<dbReference type="Gene3D" id="2.120.10.30">
    <property type="entry name" value="TolB, C-terminal domain"/>
    <property type="match status" value="1"/>
</dbReference>
<dbReference type="SUPFAM" id="SSF63829">
    <property type="entry name" value="Calcium-dependent phosphotriesterase"/>
    <property type="match status" value="1"/>
</dbReference>
<protein>
    <recommendedName>
        <fullName evidence="4">SMP-30/Gluconolactonase/LRE-like region domain-containing protein</fullName>
    </recommendedName>
</protein>
<accession>A0A537J0Z7</accession>
<sequence>MRIRNLKHFYPALSLLLFLVVFTTACDIVSSPGAFDSPLYVANSGGDSITIYAPFSNGPAAPIRTISGLTSPSGVAVNAAGETFVANSSTNSITVYSLGANGNAAPIRTISGLLTQLDNPQGIALDAAGNLYVANVGTTTPPTPTPSSITVYGPTATNNAAPINKISGASTGLDHPQGVQHHCLRSNRDRQRSPHPNHQRGQYRARQPYWRGPGYHRQPLCR</sequence>
<feature type="compositionally biased region" description="Basic residues" evidence="1">
    <location>
        <begin position="193"/>
        <end position="203"/>
    </location>
</feature>
<evidence type="ECO:0008006" key="4">
    <source>
        <dbReference type="Google" id="ProtNLM"/>
    </source>
</evidence>
<dbReference type="InterPro" id="IPR011042">
    <property type="entry name" value="6-blade_b-propeller_TolB-like"/>
</dbReference>
<feature type="region of interest" description="Disordered" evidence="1">
    <location>
        <begin position="164"/>
        <end position="222"/>
    </location>
</feature>